<dbReference type="InterPro" id="IPR004839">
    <property type="entry name" value="Aminotransferase_I/II_large"/>
</dbReference>
<comment type="catalytic activity">
    <reaction evidence="8 9">
        <text>L-histidinol phosphate + 2-oxoglutarate = 3-(imidazol-4-yl)-2-oxopropyl phosphate + L-glutamate</text>
        <dbReference type="Rhea" id="RHEA:23744"/>
        <dbReference type="ChEBI" id="CHEBI:16810"/>
        <dbReference type="ChEBI" id="CHEBI:29985"/>
        <dbReference type="ChEBI" id="CHEBI:57766"/>
        <dbReference type="ChEBI" id="CHEBI:57980"/>
        <dbReference type="EC" id="2.6.1.9"/>
    </reaction>
</comment>
<evidence type="ECO:0000256" key="3">
    <source>
        <dbReference type="ARBA" id="ARBA00007970"/>
    </source>
</evidence>
<dbReference type="InterPro" id="IPR005861">
    <property type="entry name" value="HisP_aminotrans"/>
</dbReference>
<keyword evidence="6 9" id="KW-0808">Transferase</keyword>
<dbReference type="SUPFAM" id="SSF53383">
    <property type="entry name" value="PLP-dependent transferases"/>
    <property type="match status" value="1"/>
</dbReference>
<proteinExistence type="inferred from homology"/>
<evidence type="ECO:0000313" key="11">
    <source>
        <dbReference type="EMBL" id="HJA78814.1"/>
    </source>
</evidence>
<comment type="cofactor">
    <cofactor evidence="1 9">
        <name>pyridoxal 5'-phosphate</name>
        <dbReference type="ChEBI" id="CHEBI:597326"/>
    </cofactor>
</comment>
<evidence type="ECO:0000256" key="5">
    <source>
        <dbReference type="ARBA" id="ARBA00022576"/>
    </source>
</evidence>
<feature type="modified residue" description="N6-(pyridoxal phosphate)lysine" evidence="9">
    <location>
        <position position="234"/>
    </location>
</feature>
<dbReference type="HAMAP" id="MF_01023">
    <property type="entry name" value="HisC_aminotrans_2"/>
    <property type="match status" value="1"/>
</dbReference>
<evidence type="ECO:0000313" key="12">
    <source>
        <dbReference type="Proteomes" id="UP000823821"/>
    </source>
</evidence>
<dbReference type="InterPro" id="IPR015424">
    <property type="entry name" value="PyrdxlP-dep_Trfase"/>
</dbReference>
<keyword evidence="5 9" id="KW-0032">Aminotransferase</keyword>
<dbReference type="PROSITE" id="PS00599">
    <property type="entry name" value="AA_TRANSFER_CLASS_2"/>
    <property type="match status" value="1"/>
</dbReference>
<keyword evidence="7 9" id="KW-0663">Pyridoxal phosphate</keyword>
<evidence type="ECO:0000256" key="7">
    <source>
        <dbReference type="ARBA" id="ARBA00022898"/>
    </source>
</evidence>
<dbReference type="GO" id="GO:0004400">
    <property type="term" value="F:histidinol-phosphate transaminase activity"/>
    <property type="evidence" value="ECO:0007669"/>
    <property type="project" value="UniProtKB-UniRule"/>
</dbReference>
<comment type="subunit">
    <text evidence="4 9">Homodimer.</text>
</comment>
<dbReference type="AlphaFoldDB" id="A0A9D2HN56"/>
<dbReference type="GO" id="GO:0030170">
    <property type="term" value="F:pyridoxal phosphate binding"/>
    <property type="evidence" value="ECO:0007669"/>
    <property type="project" value="InterPro"/>
</dbReference>
<dbReference type="PANTHER" id="PTHR43643">
    <property type="entry name" value="HISTIDINOL-PHOSPHATE AMINOTRANSFERASE 2"/>
    <property type="match status" value="1"/>
</dbReference>
<name>A0A9D2HN56_9BACT</name>
<dbReference type="InterPro" id="IPR001917">
    <property type="entry name" value="Aminotrans_II_pyridoxalP_BS"/>
</dbReference>
<protein>
    <recommendedName>
        <fullName evidence="9">Histidinol-phosphate aminotransferase</fullName>
        <ecNumber evidence="9">2.6.1.9</ecNumber>
    </recommendedName>
    <alternativeName>
        <fullName evidence="9">Imidazole acetol-phosphate transaminase</fullName>
    </alternativeName>
</protein>
<feature type="domain" description="Aminotransferase class I/classII large" evidence="10">
    <location>
        <begin position="33"/>
        <end position="366"/>
    </location>
</feature>
<evidence type="ECO:0000256" key="9">
    <source>
        <dbReference type="HAMAP-Rule" id="MF_01023"/>
    </source>
</evidence>
<dbReference type="Pfam" id="PF00155">
    <property type="entry name" value="Aminotran_1_2"/>
    <property type="match status" value="1"/>
</dbReference>
<dbReference type="NCBIfam" id="TIGR01141">
    <property type="entry name" value="hisC"/>
    <property type="match status" value="1"/>
</dbReference>
<dbReference type="EMBL" id="DWZD01000029">
    <property type="protein sequence ID" value="HJA78814.1"/>
    <property type="molecule type" value="Genomic_DNA"/>
</dbReference>
<dbReference type="PANTHER" id="PTHR43643:SF3">
    <property type="entry name" value="HISTIDINOL-PHOSPHATE AMINOTRANSFERASE"/>
    <property type="match status" value="1"/>
</dbReference>
<dbReference type="Gene3D" id="3.40.640.10">
    <property type="entry name" value="Type I PLP-dependent aspartate aminotransferase-like (Major domain)"/>
    <property type="match status" value="1"/>
</dbReference>
<comment type="similarity">
    <text evidence="3 9">Belongs to the class-II pyridoxal-phosphate-dependent aminotransferase family. Histidinol-phosphate aminotransferase subfamily.</text>
</comment>
<dbReference type="CDD" id="cd00609">
    <property type="entry name" value="AAT_like"/>
    <property type="match status" value="1"/>
</dbReference>
<accession>A0A9D2HN56</accession>
<dbReference type="GO" id="GO:0000105">
    <property type="term" value="P:L-histidine biosynthetic process"/>
    <property type="evidence" value="ECO:0007669"/>
    <property type="project" value="UniProtKB-UniRule"/>
</dbReference>
<evidence type="ECO:0000259" key="10">
    <source>
        <dbReference type="Pfam" id="PF00155"/>
    </source>
</evidence>
<keyword evidence="9" id="KW-0368">Histidine biosynthesis</keyword>
<evidence type="ECO:0000256" key="8">
    <source>
        <dbReference type="ARBA" id="ARBA00047481"/>
    </source>
</evidence>
<gene>
    <name evidence="9 11" type="primary">hisC</name>
    <name evidence="11" type="ORF">H9784_04475</name>
</gene>
<sequence>MYRSPVREAILGLKAYVPGKSIAEIKEKYGLAQVIKMASNENPLGASPLVCEALRRAAPLSFRYPQGGNPRLTAALGRLHDVPAARIVVGNGSDEIIDLLLRVLLVPGKHSLACFAPCFSIYPIQGQICGVEVRRQPLREDFSFDFDALLRLVDESTRLVFVTTPDNPSGFCPPRADVERLAAGLARKAPDCLLVVDEAYMDFMGDTAADECAASLLAGHCLPDNVAVLRTFSKSWGLAGLRLGYAVLPPALAEYCWRARLPFSVNLLAEEAALAALEDMAFREATLRTVREGRRQLAEGLAAAGCTVWPSAANFIMFRLPGEAQAGACVEHLLRGGLIIRPLNSYDLPDHLRVSVGTPEENARFLRLVREFLGENA</sequence>
<dbReference type="EC" id="2.6.1.9" evidence="9"/>
<dbReference type="InterPro" id="IPR050106">
    <property type="entry name" value="HistidinolP_aminotransfase"/>
</dbReference>
<evidence type="ECO:0000256" key="2">
    <source>
        <dbReference type="ARBA" id="ARBA00005011"/>
    </source>
</evidence>
<comment type="pathway">
    <text evidence="2 9">Amino-acid biosynthesis; L-histidine biosynthesis; L-histidine from 5-phospho-alpha-D-ribose 1-diphosphate: step 7/9.</text>
</comment>
<dbReference type="Proteomes" id="UP000823821">
    <property type="component" value="Unassembled WGS sequence"/>
</dbReference>
<organism evidence="11 12">
    <name type="scientific">Candidatus Desulfovibrio intestinavium</name>
    <dbReference type="NCBI Taxonomy" id="2838534"/>
    <lineage>
        <taxon>Bacteria</taxon>
        <taxon>Pseudomonadati</taxon>
        <taxon>Thermodesulfobacteriota</taxon>
        <taxon>Desulfovibrionia</taxon>
        <taxon>Desulfovibrionales</taxon>
        <taxon>Desulfovibrionaceae</taxon>
        <taxon>Desulfovibrio</taxon>
    </lineage>
</organism>
<reference evidence="11" key="2">
    <citation type="submission" date="2021-04" db="EMBL/GenBank/DDBJ databases">
        <authorList>
            <person name="Gilroy R."/>
        </authorList>
    </citation>
    <scope>NUCLEOTIDE SEQUENCE</scope>
    <source>
        <strain evidence="11">5032</strain>
    </source>
</reference>
<reference evidence="11" key="1">
    <citation type="journal article" date="2021" name="PeerJ">
        <title>Extensive microbial diversity within the chicken gut microbiome revealed by metagenomics and culture.</title>
        <authorList>
            <person name="Gilroy R."/>
            <person name="Ravi A."/>
            <person name="Getino M."/>
            <person name="Pursley I."/>
            <person name="Horton D.L."/>
            <person name="Alikhan N.F."/>
            <person name="Baker D."/>
            <person name="Gharbi K."/>
            <person name="Hall N."/>
            <person name="Watson M."/>
            <person name="Adriaenssens E.M."/>
            <person name="Foster-Nyarko E."/>
            <person name="Jarju S."/>
            <person name="Secka A."/>
            <person name="Antonio M."/>
            <person name="Oren A."/>
            <person name="Chaudhuri R.R."/>
            <person name="La Ragione R."/>
            <person name="Hildebrand F."/>
            <person name="Pallen M.J."/>
        </authorList>
    </citation>
    <scope>NUCLEOTIDE SEQUENCE</scope>
    <source>
        <strain evidence="11">5032</strain>
    </source>
</reference>
<dbReference type="InterPro" id="IPR015422">
    <property type="entry name" value="PyrdxlP-dep_Trfase_small"/>
</dbReference>
<keyword evidence="9" id="KW-0028">Amino-acid biosynthesis</keyword>
<comment type="caution">
    <text evidence="11">The sequence shown here is derived from an EMBL/GenBank/DDBJ whole genome shotgun (WGS) entry which is preliminary data.</text>
</comment>
<evidence type="ECO:0000256" key="6">
    <source>
        <dbReference type="ARBA" id="ARBA00022679"/>
    </source>
</evidence>
<evidence type="ECO:0000256" key="1">
    <source>
        <dbReference type="ARBA" id="ARBA00001933"/>
    </source>
</evidence>
<dbReference type="Gene3D" id="3.90.1150.10">
    <property type="entry name" value="Aspartate Aminotransferase, domain 1"/>
    <property type="match status" value="1"/>
</dbReference>
<evidence type="ECO:0000256" key="4">
    <source>
        <dbReference type="ARBA" id="ARBA00011738"/>
    </source>
</evidence>
<dbReference type="InterPro" id="IPR015421">
    <property type="entry name" value="PyrdxlP-dep_Trfase_major"/>
</dbReference>